<name>A0A6P7F3Y1_DIAVI</name>
<dbReference type="RefSeq" id="XP_028130389.1">
    <property type="nucleotide sequence ID" value="XM_028274588.1"/>
</dbReference>
<dbReference type="AlphaFoldDB" id="A0A6P7F3Y1"/>
<evidence type="ECO:0000313" key="1">
    <source>
        <dbReference type="RefSeq" id="XP_028130389.1"/>
    </source>
</evidence>
<reference evidence="1" key="1">
    <citation type="submission" date="2025-08" db="UniProtKB">
        <authorList>
            <consortium name="RefSeq"/>
        </authorList>
    </citation>
    <scope>IDENTIFICATION</scope>
    <source>
        <tissue evidence="1">Whole insect</tissue>
    </source>
</reference>
<organism evidence="1">
    <name type="scientific">Diabrotica virgifera virgifera</name>
    <name type="common">western corn rootworm</name>
    <dbReference type="NCBI Taxonomy" id="50390"/>
    <lineage>
        <taxon>Eukaryota</taxon>
        <taxon>Metazoa</taxon>
        <taxon>Ecdysozoa</taxon>
        <taxon>Arthropoda</taxon>
        <taxon>Hexapoda</taxon>
        <taxon>Insecta</taxon>
        <taxon>Pterygota</taxon>
        <taxon>Neoptera</taxon>
        <taxon>Endopterygota</taxon>
        <taxon>Coleoptera</taxon>
        <taxon>Polyphaga</taxon>
        <taxon>Cucujiformia</taxon>
        <taxon>Chrysomeloidea</taxon>
        <taxon>Chrysomelidae</taxon>
        <taxon>Galerucinae</taxon>
        <taxon>Diabroticina</taxon>
        <taxon>Diabroticites</taxon>
        <taxon>Diabrotica</taxon>
    </lineage>
</organism>
<sequence length="122" mass="14455">MSYIAKGPRIFRNSSNLEPPRLRSEGRMKTYSSATDLRAWSFVVEERRQHILDYEAKGSEGIYPEKIVPIEQMVEVLLCIKNERIKELEKRIDYLEKMIDIYYSKLDLTSEQKEKLKKLVIV</sequence>
<dbReference type="InParanoid" id="A0A6P7F3Y1"/>
<proteinExistence type="predicted"/>
<gene>
    <name evidence="1" type="primary">LOC114326277</name>
</gene>
<protein>
    <submittedName>
        <fullName evidence="1">Uncharacterized protein LOC114326277</fullName>
    </submittedName>
</protein>
<accession>A0A6P7F3Y1</accession>